<comment type="caution">
    <text evidence="1">The sequence shown here is derived from an EMBL/GenBank/DDBJ whole genome shotgun (WGS) entry which is preliminary data.</text>
</comment>
<keyword evidence="2" id="KW-1185">Reference proteome</keyword>
<organism evidence="1 2">
    <name type="scientific">Pseudoponticoccus marisrubri</name>
    <dbReference type="NCBI Taxonomy" id="1685382"/>
    <lineage>
        <taxon>Bacteria</taxon>
        <taxon>Pseudomonadati</taxon>
        <taxon>Pseudomonadota</taxon>
        <taxon>Alphaproteobacteria</taxon>
        <taxon>Rhodobacterales</taxon>
        <taxon>Roseobacteraceae</taxon>
        <taxon>Pseudoponticoccus</taxon>
    </lineage>
</organism>
<proteinExistence type="predicted"/>
<dbReference type="InterPro" id="IPR002060">
    <property type="entry name" value="Squ/phyt_synthse"/>
</dbReference>
<reference evidence="1 2" key="1">
    <citation type="submission" date="2015-12" db="EMBL/GenBank/DDBJ databases">
        <authorList>
            <person name="Shamseldin A."/>
            <person name="Moawad H."/>
            <person name="Abd El-Rahim W.M."/>
            <person name="Sadowsky M.J."/>
        </authorList>
    </citation>
    <scope>NUCLEOTIDE SEQUENCE [LARGE SCALE GENOMIC DNA]</scope>
    <source>
        <strain evidence="1 2">SJ5A-1</strain>
    </source>
</reference>
<dbReference type="SUPFAM" id="SSF48576">
    <property type="entry name" value="Terpenoid synthases"/>
    <property type="match status" value="1"/>
</dbReference>
<dbReference type="RefSeq" id="WP_058860279.1">
    <property type="nucleotide sequence ID" value="NZ_LPXO01000001.1"/>
</dbReference>
<dbReference type="InterPro" id="IPR008949">
    <property type="entry name" value="Isoprenoid_synthase_dom_sf"/>
</dbReference>
<dbReference type="Proteomes" id="UP000054396">
    <property type="component" value="Unassembled WGS sequence"/>
</dbReference>
<dbReference type="Pfam" id="PF00494">
    <property type="entry name" value="SQS_PSY"/>
    <property type="match status" value="1"/>
</dbReference>
<dbReference type="Gene3D" id="1.10.600.10">
    <property type="entry name" value="Farnesyl Diphosphate Synthase"/>
    <property type="match status" value="1"/>
</dbReference>
<dbReference type="STRING" id="1685382.AVJ23_00965"/>
<name>A0A0W7WP64_9RHOB</name>
<dbReference type="AlphaFoldDB" id="A0A0W7WP64"/>
<protein>
    <submittedName>
        <fullName evidence="1">Phytoene synthase</fullName>
    </submittedName>
</protein>
<gene>
    <name evidence="1" type="ORF">AVJ23_00965</name>
</gene>
<sequence>MSIAPGTDIHACAQIVERGDPERFAGVMAAPVAARLALFPIYAFNVEVSRAPWVTAEPMIAEMRLQWWRDALEEIAGGGTVRRHEVVTPLSEALDAETAQMLDRVVVARRADIEKAPFDDNDAVLAYLAETAGVLMAGAARALGDLDGRTAHALGTASGVAAYLQAVPDLEALAKVPLADGRPEAVQALAQAGLDRLEEARRHVGAMPAQARPALLTGMMARPVLARAVQDPRHVADGTLAPSEARTRLRRLWVGITGRW</sequence>
<accession>A0A0W7WP64</accession>
<dbReference type="OrthoDB" id="9814909at2"/>
<evidence type="ECO:0000313" key="2">
    <source>
        <dbReference type="Proteomes" id="UP000054396"/>
    </source>
</evidence>
<evidence type="ECO:0000313" key="1">
    <source>
        <dbReference type="EMBL" id="KUF12332.1"/>
    </source>
</evidence>
<dbReference type="EMBL" id="LPXO01000001">
    <property type="protein sequence ID" value="KUF12332.1"/>
    <property type="molecule type" value="Genomic_DNA"/>
</dbReference>